<protein>
    <recommendedName>
        <fullName evidence="3">Thymidylate kinase</fullName>
    </recommendedName>
</protein>
<sequence>MREATVWRPAPDVTILLTDHVGAALGRAEQRDGCPISAAERAVHERCARLFMELAAGDPRVRLLDHAAQPDPQAAADLITTWVTTARPQPWPSPALEGALV</sequence>
<keyword evidence="2" id="KW-1185">Reference proteome</keyword>
<dbReference type="EMBL" id="VOGW01000170">
    <property type="protein sequence ID" value="TWV34733.1"/>
    <property type="molecule type" value="Genomic_DNA"/>
</dbReference>
<proteinExistence type="predicted"/>
<dbReference type="Proteomes" id="UP000320481">
    <property type="component" value="Unassembled WGS sequence"/>
</dbReference>
<dbReference type="AlphaFoldDB" id="A0A5C6J1Y4"/>
<accession>A0A5C6J1Y4</accession>
<comment type="caution">
    <text evidence="1">The sequence shown here is derived from an EMBL/GenBank/DDBJ whole genome shotgun (WGS) entry which is preliminary data.</text>
</comment>
<evidence type="ECO:0000313" key="1">
    <source>
        <dbReference type="EMBL" id="TWV34733.1"/>
    </source>
</evidence>
<organism evidence="1 2">
    <name type="scientific">Streptomyces misionensis</name>
    <dbReference type="NCBI Taxonomy" id="67331"/>
    <lineage>
        <taxon>Bacteria</taxon>
        <taxon>Bacillati</taxon>
        <taxon>Actinomycetota</taxon>
        <taxon>Actinomycetes</taxon>
        <taxon>Kitasatosporales</taxon>
        <taxon>Streptomycetaceae</taxon>
        <taxon>Streptomyces</taxon>
    </lineage>
</organism>
<evidence type="ECO:0008006" key="3">
    <source>
        <dbReference type="Google" id="ProtNLM"/>
    </source>
</evidence>
<reference evidence="1" key="1">
    <citation type="journal article" date="2019" name="Microbiol. Resour. Announc.">
        <title>Draft Genomic Sequences of Streptomyces misionensis and Streptomyces albidoflavus, bacteria applied for phytopathogen biocontrol.</title>
        <authorList>
            <person name="Pylro V."/>
            <person name="Dias A."/>
            <person name="Andreote F."/>
            <person name="Varani A."/>
            <person name="Andreote C."/>
            <person name="Bernardo E."/>
            <person name="Martins T."/>
        </authorList>
    </citation>
    <scope>NUCLEOTIDE SEQUENCE [LARGE SCALE GENOMIC DNA]</scope>
    <source>
        <strain evidence="1">66</strain>
    </source>
</reference>
<evidence type="ECO:0000313" key="2">
    <source>
        <dbReference type="Proteomes" id="UP000320481"/>
    </source>
</evidence>
<name>A0A5C6J1Y4_9ACTN</name>
<dbReference type="RefSeq" id="WP_146467915.1">
    <property type="nucleotide sequence ID" value="NZ_VOGW01000170.1"/>
</dbReference>
<gene>
    <name evidence="1" type="ORF">FRZ03_28110</name>
</gene>